<evidence type="ECO:0000256" key="1">
    <source>
        <dbReference type="SAM" id="SignalP"/>
    </source>
</evidence>
<comment type="caution">
    <text evidence="2">The sequence shown here is derived from an EMBL/GenBank/DDBJ whole genome shotgun (WGS) entry which is preliminary data.</text>
</comment>
<accession>A0ABV4CKR8</accession>
<protein>
    <recommendedName>
        <fullName evidence="4">Secreted protein</fullName>
    </recommendedName>
</protein>
<feature type="chain" id="PRO_5045336022" description="Secreted protein" evidence="1">
    <location>
        <begin position="20"/>
        <end position="73"/>
    </location>
</feature>
<name>A0ABV4CKR8_9PSEU</name>
<evidence type="ECO:0000313" key="3">
    <source>
        <dbReference type="Proteomes" id="UP001564626"/>
    </source>
</evidence>
<feature type="signal peptide" evidence="1">
    <location>
        <begin position="1"/>
        <end position="19"/>
    </location>
</feature>
<gene>
    <name evidence="2" type="ORF">AB8O55_19850</name>
</gene>
<dbReference type="EMBL" id="JBGEHV010000040">
    <property type="protein sequence ID" value="MEY8041668.1"/>
    <property type="molecule type" value="Genomic_DNA"/>
</dbReference>
<keyword evidence="3" id="KW-1185">Reference proteome</keyword>
<dbReference type="Proteomes" id="UP001564626">
    <property type="component" value="Unassembled WGS sequence"/>
</dbReference>
<reference evidence="2 3" key="1">
    <citation type="submission" date="2024-08" db="EMBL/GenBank/DDBJ databases">
        <title>Genome mining of Saccharopolyspora cebuensis PGLac3 from Nigerian medicinal plant.</title>
        <authorList>
            <person name="Ezeobiora C.E."/>
            <person name="Igbokwe N.H."/>
            <person name="Amin D.H."/>
            <person name="Mendie U.E."/>
        </authorList>
    </citation>
    <scope>NUCLEOTIDE SEQUENCE [LARGE SCALE GENOMIC DNA]</scope>
    <source>
        <strain evidence="2 3">PGLac3</strain>
    </source>
</reference>
<sequence length="73" mass="7986">MLRKIAVSAALAAGFLVTAAPGIAAAAEPTWRYVTSGGHSYVHNECRNLKRFSNVTECMIVKVGNLKYELYVR</sequence>
<proteinExistence type="predicted"/>
<organism evidence="2 3">
    <name type="scientific">Saccharopolyspora cebuensis</name>
    <dbReference type="NCBI Taxonomy" id="418759"/>
    <lineage>
        <taxon>Bacteria</taxon>
        <taxon>Bacillati</taxon>
        <taxon>Actinomycetota</taxon>
        <taxon>Actinomycetes</taxon>
        <taxon>Pseudonocardiales</taxon>
        <taxon>Pseudonocardiaceae</taxon>
        <taxon>Saccharopolyspora</taxon>
    </lineage>
</organism>
<evidence type="ECO:0008006" key="4">
    <source>
        <dbReference type="Google" id="ProtNLM"/>
    </source>
</evidence>
<evidence type="ECO:0000313" key="2">
    <source>
        <dbReference type="EMBL" id="MEY8041668.1"/>
    </source>
</evidence>
<dbReference type="RefSeq" id="WP_345356603.1">
    <property type="nucleotide sequence ID" value="NZ_BAABII010000003.1"/>
</dbReference>
<keyword evidence="1" id="KW-0732">Signal</keyword>